<dbReference type="Proteomes" id="UP001341840">
    <property type="component" value="Unassembled WGS sequence"/>
</dbReference>
<gene>
    <name evidence="2" type="ORF">PIB30_078299</name>
</gene>
<keyword evidence="3" id="KW-1185">Reference proteome</keyword>
<feature type="coiled-coil region" evidence="1">
    <location>
        <begin position="77"/>
        <end position="104"/>
    </location>
</feature>
<proteinExistence type="predicted"/>
<protein>
    <recommendedName>
        <fullName evidence="4">Ubiquitin-like protease family profile domain-containing protein</fullName>
    </recommendedName>
</protein>
<dbReference type="SUPFAM" id="SSF54001">
    <property type="entry name" value="Cysteine proteinases"/>
    <property type="match status" value="1"/>
</dbReference>
<evidence type="ECO:0008006" key="4">
    <source>
        <dbReference type="Google" id="ProtNLM"/>
    </source>
</evidence>
<evidence type="ECO:0000313" key="2">
    <source>
        <dbReference type="EMBL" id="MED6199687.1"/>
    </source>
</evidence>
<accession>A0ABU6XNS9</accession>
<evidence type="ECO:0000256" key="1">
    <source>
        <dbReference type="SAM" id="Coils"/>
    </source>
</evidence>
<sequence length="376" mass="43360">MCKKEISEVVSKRAKINVDKEAKCQPSSFVTPNQEIREGIDMKNTYNDTIELSSSRDNTILLQHKNEKSKKKEKTDVAEKDKKYEVMDTQLKQMEETVNNLQKLYSSTQPNFPINLPQPIMPFFSHVSPNFYNTYPGFTQTSPPCTTPSMHMHMSPYPPPFAAHIPSTPLTYAIMGKLKSPVAKTHRAELNKVDVNCKKANTRRPKESPGKHVAGKKLHSPNSSPIEIPISVLSKGSPTGYYINRNNLPVSNLRPNISGIEAPIKIAILWKNLPSKMMMQYQKPFMGKVEILRKVFVPVNEENVHWYLVVFHMHEGQMLWLDSKPDLRRWRRRIIIFERWLITQQEWALLSRLGYQAIQHKTRSHSGGCRKKLQED</sequence>
<dbReference type="InterPro" id="IPR038765">
    <property type="entry name" value="Papain-like_cys_pep_sf"/>
</dbReference>
<reference evidence="2 3" key="1">
    <citation type="journal article" date="2023" name="Plants (Basel)">
        <title>Bridging the Gap: Combining Genomics and Transcriptomics Approaches to Understand Stylosanthes scabra, an Orphan Legume from the Brazilian Caatinga.</title>
        <authorList>
            <person name="Ferreira-Neto J.R.C."/>
            <person name="da Silva M.D."/>
            <person name="Binneck E."/>
            <person name="de Melo N.F."/>
            <person name="da Silva R.H."/>
            <person name="de Melo A.L.T.M."/>
            <person name="Pandolfi V."/>
            <person name="Bustamante F.O."/>
            <person name="Brasileiro-Vidal A.C."/>
            <person name="Benko-Iseppon A.M."/>
        </authorList>
    </citation>
    <scope>NUCLEOTIDE SEQUENCE [LARGE SCALE GENOMIC DNA]</scope>
    <source>
        <tissue evidence="2">Leaves</tissue>
    </source>
</reference>
<name>A0ABU6XNS9_9FABA</name>
<evidence type="ECO:0000313" key="3">
    <source>
        <dbReference type="Proteomes" id="UP001341840"/>
    </source>
</evidence>
<organism evidence="2 3">
    <name type="scientific">Stylosanthes scabra</name>
    <dbReference type="NCBI Taxonomy" id="79078"/>
    <lineage>
        <taxon>Eukaryota</taxon>
        <taxon>Viridiplantae</taxon>
        <taxon>Streptophyta</taxon>
        <taxon>Embryophyta</taxon>
        <taxon>Tracheophyta</taxon>
        <taxon>Spermatophyta</taxon>
        <taxon>Magnoliopsida</taxon>
        <taxon>eudicotyledons</taxon>
        <taxon>Gunneridae</taxon>
        <taxon>Pentapetalae</taxon>
        <taxon>rosids</taxon>
        <taxon>fabids</taxon>
        <taxon>Fabales</taxon>
        <taxon>Fabaceae</taxon>
        <taxon>Papilionoideae</taxon>
        <taxon>50 kb inversion clade</taxon>
        <taxon>dalbergioids sensu lato</taxon>
        <taxon>Dalbergieae</taxon>
        <taxon>Pterocarpus clade</taxon>
        <taxon>Stylosanthes</taxon>
    </lineage>
</organism>
<comment type="caution">
    <text evidence="2">The sequence shown here is derived from an EMBL/GenBank/DDBJ whole genome shotgun (WGS) entry which is preliminary data.</text>
</comment>
<keyword evidence="1" id="KW-0175">Coiled coil</keyword>
<dbReference type="EMBL" id="JASCZI010212526">
    <property type="protein sequence ID" value="MED6199687.1"/>
    <property type="molecule type" value="Genomic_DNA"/>
</dbReference>
<dbReference type="Gene3D" id="3.40.395.10">
    <property type="entry name" value="Adenoviral Proteinase, Chain A"/>
    <property type="match status" value="1"/>
</dbReference>